<feature type="non-terminal residue" evidence="1">
    <location>
        <position position="76"/>
    </location>
</feature>
<evidence type="ECO:0000313" key="2">
    <source>
        <dbReference type="Proteomes" id="UP000050509"/>
    </source>
</evidence>
<dbReference type="Proteomes" id="UP000050509">
    <property type="component" value="Unassembled WGS sequence"/>
</dbReference>
<gene>
    <name evidence="1" type="ORF">SE17_22635</name>
</gene>
<reference evidence="1 2" key="1">
    <citation type="submission" date="2015-09" db="EMBL/GenBank/DDBJ databases">
        <title>Draft genome sequence of Kouleothrix aurantiaca JCM 19913.</title>
        <authorList>
            <person name="Hemp J."/>
        </authorList>
    </citation>
    <scope>NUCLEOTIDE SEQUENCE [LARGE SCALE GENOMIC DNA]</scope>
    <source>
        <strain evidence="1 2">COM-B</strain>
    </source>
</reference>
<evidence type="ECO:0000313" key="1">
    <source>
        <dbReference type="EMBL" id="KPV51185.1"/>
    </source>
</evidence>
<organism evidence="1 2">
    <name type="scientific">Kouleothrix aurantiaca</name>
    <dbReference type="NCBI Taxonomy" id="186479"/>
    <lineage>
        <taxon>Bacteria</taxon>
        <taxon>Bacillati</taxon>
        <taxon>Chloroflexota</taxon>
        <taxon>Chloroflexia</taxon>
        <taxon>Chloroflexales</taxon>
        <taxon>Roseiflexineae</taxon>
        <taxon>Roseiflexaceae</taxon>
        <taxon>Kouleothrix</taxon>
    </lineage>
</organism>
<dbReference type="EMBL" id="LJCR01001028">
    <property type="protein sequence ID" value="KPV51185.1"/>
    <property type="molecule type" value="Genomic_DNA"/>
</dbReference>
<comment type="caution">
    <text evidence="1">The sequence shown here is derived from an EMBL/GenBank/DDBJ whole genome shotgun (WGS) entry which is preliminary data.</text>
</comment>
<name>A0A0P9HA59_9CHLR</name>
<sequence length="76" mass="8374">MKKPISQSGVRYSAEIEHVQEVTLLGTADRDFWAARLQPYGLRIGAPGGAAQVMVSASALRWRGMRFRELIVSIAT</sequence>
<keyword evidence="2" id="KW-1185">Reference proteome</keyword>
<protein>
    <submittedName>
        <fullName evidence="1">Uncharacterized protein</fullName>
    </submittedName>
</protein>
<dbReference type="AlphaFoldDB" id="A0A0P9HA59"/>
<accession>A0A0P9HA59</accession>
<proteinExistence type="predicted"/>